<dbReference type="PANTHER" id="PTHR48055:SF62">
    <property type="entry name" value="PROTEIN KINASE DOMAIN-CONTAINING PROTEIN"/>
    <property type="match status" value="1"/>
</dbReference>
<evidence type="ECO:0000313" key="2">
    <source>
        <dbReference type="Proteomes" id="UP000813462"/>
    </source>
</evidence>
<dbReference type="PANTHER" id="PTHR48055">
    <property type="entry name" value="LEUCINE-RICH REPEAT RECEPTOR PROTEIN KINASE EMS1"/>
    <property type="match status" value="1"/>
</dbReference>
<organism evidence="1 2">
    <name type="scientific">Ziziphus jujuba var. spinosa</name>
    <dbReference type="NCBI Taxonomy" id="714518"/>
    <lineage>
        <taxon>Eukaryota</taxon>
        <taxon>Viridiplantae</taxon>
        <taxon>Streptophyta</taxon>
        <taxon>Embryophyta</taxon>
        <taxon>Tracheophyta</taxon>
        <taxon>Spermatophyta</taxon>
        <taxon>Magnoliopsida</taxon>
        <taxon>eudicotyledons</taxon>
        <taxon>Gunneridae</taxon>
        <taxon>Pentapetalae</taxon>
        <taxon>rosids</taxon>
        <taxon>fabids</taxon>
        <taxon>Rosales</taxon>
        <taxon>Rhamnaceae</taxon>
        <taxon>Paliureae</taxon>
        <taxon>Ziziphus</taxon>
    </lineage>
</organism>
<dbReference type="EMBL" id="JAEACU010000001">
    <property type="protein sequence ID" value="KAH7546316.1"/>
    <property type="molecule type" value="Genomic_DNA"/>
</dbReference>
<gene>
    <name evidence="1" type="ORF">FEM48_Zijuj01G0187400</name>
</gene>
<proteinExistence type="predicted"/>
<dbReference type="Proteomes" id="UP000813462">
    <property type="component" value="Unassembled WGS sequence"/>
</dbReference>
<comment type="caution">
    <text evidence="1">The sequence shown here is derived from an EMBL/GenBank/DDBJ whole genome shotgun (WGS) entry which is preliminary data.</text>
</comment>
<dbReference type="Gene3D" id="1.10.510.10">
    <property type="entry name" value="Transferase(Phosphotransferase) domain 1"/>
    <property type="match status" value="1"/>
</dbReference>
<dbReference type="InterPro" id="IPR051564">
    <property type="entry name" value="LRR_receptor-like_kinase"/>
</dbReference>
<protein>
    <submittedName>
        <fullName evidence="1">Uncharacterized protein</fullName>
    </submittedName>
</protein>
<evidence type="ECO:0000313" key="1">
    <source>
        <dbReference type="EMBL" id="KAH7546316.1"/>
    </source>
</evidence>
<accession>A0A978W2Y2</accession>
<reference evidence="1" key="1">
    <citation type="journal article" date="2021" name="Front. Plant Sci.">
        <title>Chromosome-Scale Genome Assembly for Chinese Sour Jujube and Insights Into Its Genome Evolution and Domestication Signature.</title>
        <authorList>
            <person name="Shen L.-Y."/>
            <person name="Luo H."/>
            <person name="Wang X.-L."/>
            <person name="Wang X.-M."/>
            <person name="Qiu X.-J."/>
            <person name="Liu H."/>
            <person name="Zhou S.-S."/>
            <person name="Jia K.-H."/>
            <person name="Nie S."/>
            <person name="Bao Y.-T."/>
            <person name="Zhang R.-G."/>
            <person name="Yun Q.-Z."/>
            <person name="Chai Y.-H."/>
            <person name="Lu J.-Y."/>
            <person name="Li Y."/>
            <person name="Zhao S.-W."/>
            <person name="Mao J.-F."/>
            <person name="Jia S.-G."/>
            <person name="Mao Y.-M."/>
        </authorList>
    </citation>
    <scope>NUCLEOTIDE SEQUENCE</scope>
    <source>
        <strain evidence="1">AT0</strain>
        <tissue evidence="1">Leaf</tissue>
    </source>
</reference>
<dbReference type="GO" id="GO:0016020">
    <property type="term" value="C:membrane"/>
    <property type="evidence" value="ECO:0007669"/>
    <property type="project" value="TreeGrafter"/>
</dbReference>
<sequence length="207" mass="23588">MVHDGPLNDIYGIDGQFIDEMESRKSHFIACHPDEPHLFLIPISVVRVVDLLYKPLVTCSRDPLQQILYVDEMRNTFAEYGLGEKPSTAGDTYSFGVTLLELFTRKCPTDESFTGDVNLPRWVQAAFPENFMQVTDSELHAIDGVMYHENEDDRYVSPVIQNDCLARVIEIGLACTRDSPSERIAIRDALNRLKNAKRIFLKHRNGN</sequence>
<name>A0A978W2Y2_ZIZJJ</name>
<dbReference type="SUPFAM" id="SSF56112">
    <property type="entry name" value="Protein kinase-like (PK-like)"/>
    <property type="match status" value="1"/>
</dbReference>
<dbReference type="AlphaFoldDB" id="A0A978W2Y2"/>
<dbReference type="InterPro" id="IPR011009">
    <property type="entry name" value="Kinase-like_dom_sf"/>
</dbReference>